<reference evidence="3" key="1">
    <citation type="submission" date="2021-06" db="EMBL/GenBank/DDBJ databases">
        <title>Bradyrhizobium sp. S2-11-2 Genome sequencing.</title>
        <authorList>
            <person name="Jin L."/>
        </authorList>
    </citation>
    <scope>NUCLEOTIDE SEQUENCE</scope>
    <source>
        <strain evidence="3">S2-11-2</strain>
    </source>
</reference>
<evidence type="ECO:0000313" key="4">
    <source>
        <dbReference type="Proteomes" id="UP000680805"/>
    </source>
</evidence>
<dbReference type="GO" id="GO:0005737">
    <property type="term" value="C:cytoplasm"/>
    <property type="evidence" value="ECO:0007669"/>
    <property type="project" value="TreeGrafter"/>
</dbReference>
<dbReference type="PIRSF" id="PIRSF016184">
    <property type="entry name" value="PhzC_PhzF"/>
    <property type="match status" value="1"/>
</dbReference>
<evidence type="ECO:0000256" key="2">
    <source>
        <dbReference type="PIRSR" id="PIRSR016184-1"/>
    </source>
</evidence>
<dbReference type="InterPro" id="IPR003719">
    <property type="entry name" value="Phenazine_PhzF-like"/>
</dbReference>
<dbReference type="AlphaFoldDB" id="A0A975RR62"/>
<dbReference type="EMBL" id="CP076135">
    <property type="protein sequence ID" value="QWG16558.1"/>
    <property type="molecule type" value="Genomic_DNA"/>
</dbReference>
<dbReference type="SUPFAM" id="SSF54506">
    <property type="entry name" value="Diaminopimelate epimerase-like"/>
    <property type="match status" value="1"/>
</dbReference>
<evidence type="ECO:0000313" key="3">
    <source>
        <dbReference type="EMBL" id="QWG16558.1"/>
    </source>
</evidence>
<gene>
    <name evidence="3" type="ORF">KMZ68_16280</name>
</gene>
<dbReference type="Pfam" id="PF02567">
    <property type="entry name" value="PhzC-PhzF"/>
    <property type="match status" value="1"/>
</dbReference>
<accession>A0A975RR62</accession>
<proteinExistence type="inferred from homology"/>
<dbReference type="GO" id="GO:0016853">
    <property type="term" value="F:isomerase activity"/>
    <property type="evidence" value="ECO:0007669"/>
    <property type="project" value="TreeGrafter"/>
</dbReference>
<protein>
    <submittedName>
        <fullName evidence="3">PhzF family phenazine biosynthesis protein</fullName>
    </submittedName>
</protein>
<name>A0A975RR62_9BRAD</name>
<dbReference type="RefSeq" id="WP_215612261.1">
    <property type="nucleotide sequence ID" value="NZ_CP076135.1"/>
</dbReference>
<comment type="similarity">
    <text evidence="1">Belongs to the PhzF family.</text>
</comment>
<evidence type="ECO:0000256" key="1">
    <source>
        <dbReference type="ARBA" id="ARBA00008270"/>
    </source>
</evidence>
<feature type="active site" evidence="2">
    <location>
        <position position="46"/>
    </location>
</feature>
<dbReference type="PANTHER" id="PTHR13774">
    <property type="entry name" value="PHENAZINE BIOSYNTHESIS PROTEIN"/>
    <property type="match status" value="1"/>
</dbReference>
<dbReference type="KEGG" id="bsei:KMZ68_16280"/>
<organism evidence="3 4">
    <name type="scientific">Bradyrhizobium sediminis</name>
    <dbReference type="NCBI Taxonomy" id="2840469"/>
    <lineage>
        <taxon>Bacteria</taxon>
        <taxon>Pseudomonadati</taxon>
        <taxon>Pseudomonadota</taxon>
        <taxon>Alphaproteobacteria</taxon>
        <taxon>Hyphomicrobiales</taxon>
        <taxon>Nitrobacteraceae</taxon>
        <taxon>Bradyrhizobium</taxon>
    </lineage>
</organism>
<sequence>MRLQFQTVDVFTGTQFVGNPLAVVLNAEGLSTGQMQAIAAEFNLAETTFVLPPKDPAHTAEVRIFTPRSEMPFAGHPNVGTAFVLARAGVSYGRPVSGDRVVFEEKAGLVPIEILRDGATAVGSKVAAPQPLAVGAEVAGELVASACGISLADIETAHHRPCIASCGAPFILAELKSRTALLGANPNADVFRLEVAKHPVVSIMIYAQVQEGDIDIRARMFAPHLNIPEDPATGAANVALIGLLASLRPEANLLLSKTIAQGVEMGRPSILQAQAEKKNGAVTATWIGGRCVPVMSGTIDLA</sequence>
<dbReference type="NCBIfam" id="TIGR00654">
    <property type="entry name" value="PhzF_family"/>
    <property type="match status" value="1"/>
</dbReference>
<dbReference type="Proteomes" id="UP000680805">
    <property type="component" value="Chromosome"/>
</dbReference>
<dbReference type="Gene3D" id="3.10.310.10">
    <property type="entry name" value="Diaminopimelate Epimerase, Chain A, domain 1"/>
    <property type="match status" value="2"/>
</dbReference>
<dbReference type="PANTHER" id="PTHR13774:SF32">
    <property type="entry name" value="ANTISENSE-ENHANCING SEQUENCE 1"/>
    <property type="match status" value="1"/>
</dbReference>